<evidence type="ECO:0000313" key="2">
    <source>
        <dbReference type="Proteomes" id="UP001501407"/>
    </source>
</evidence>
<reference evidence="2" key="1">
    <citation type="journal article" date="2019" name="Int. J. Syst. Evol. Microbiol.">
        <title>The Global Catalogue of Microorganisms (GCM) 10K type strain sequencing project: providing services to taxonomists for standard genome sequencing and annotation.</title>
        <authorList>
            <consortium name="The Broad Institute Genomics Platform"/>
            <consortium name="The Broad Institute Genome Sequencing Center for Infectious Disease"/>
            <person name="Wu L."/>
            <person name="Ma J."/>
        </authorList>
    </citation>
    <scope>NUCLEOTIDE SEQUENCE [LARGE SCALE GENOMIC DNA]</scope>
    <source>
        <strain evidence="2">JCM 18959</strain>
    </source>
</reference>
<accession>A0ABP9MKU2</accession>
<dbReference type="EMBL" id="BAABKZ010000002">
    <property type="protein sequence ID" value="GAA5095675.1"/>
    <property type="molecule type" value="Genomic_DNA"/>
</dbReference>
<keyword evidence="2" id="KW-1185">Reference proteome</keyword>
<comment type="caution">
    <text evidence="1">The sequence shown here is derived from an EMBL/GenBank/DDBJ whole genome shotgun (WGS) entry which is preliminary data.</text>
</comment>
<sequence>MAVAAVVSTLALWPAKSTADARPASVTDSEIRFAADLSQFRPGQIISDAVFFDSTTMTEGQIQSFLESRVASCRAGYTCLKDKYDTSRSIAGDAMCGAYVGGASERASRIIFKVAQACGINPQVILVTLQKEKSLVTNREPTADHYKIAMGQGCPDTAGCDSRYYGFFNQVYGAAWQFKRYANPPGTSQYFTWYAPGKTWNVRFHPNTACGTSPVYIANQATANLYYYTPYQPNAAALRAGYGLGDSCSAYGNRNFYNYFTDWFGSTLTPYGPLVTGPTRDRAYLLNAGVKFPIGSPTDLEAFGAALGGLRTVPASFLDSMPTGATVTRYVHDPRNGTLYLLEVDGTKHRFATPEQVSLFGYTFDSYVNLEARLVDSFATGGEVGPFSRAAGGVGEVFYLENGALRYVYDTPAYAYAARGKSNYIATMDALPHSRIPRGATFFTPNTLVKGSSSGDVLLTTPTSSVVRIPSFALAAEFGATSYKVVADSMLAKSVRTTDSLAPVILCDTQQFVAANGAIRPLTGSTTGLAVARLAAADCGALTKGPPVEAPLFVQATTGQDVYAVIEGRLRHVHGYSQLMSLNGARPLVVLRWGADMMRTQSFGAPLLFEGEFIKFDGRGEVYRYSSDALHHVADYPSLVALGGGKLPAIAVVAADYSQSYAYGDSIANVPPVTEGMFVRFAGSGEIHRFLDGRLHHVTDYTTLVYLGGGSEPPIIIVPALVSSAYPVGAPISGVPSQADGTFIQFAGRPEVYVVSKNELHHVQSLNTLLSLGGNRIPPIRQLPLDDRASWRFGAPL</sequence>
<dbReference type="Proteomes" id="UP001501407">
    <property type="component" value="Unassembled WGS sequence"/>
</dbReference>
<protein>
    <recommendedName>
        <fullName evidence="3">Hemagglutinin</fullName>
    </recommendedName>
</protein>
<organism evidence="1 2">
    <name type="scientific">Microbacterium yannicii</name>
    <dbReference type="NCBI Taxonomy" id="671622"/>
    <lineage>
        <taxon>Bacteria</taxon>
        <taxon>Bacillati</taxon>
        <taxon>Actinomycetota</taxon>
        <taxon>Actinomycetes</taxon>
        <taxon>Micrococcales</taxon>
        <taxon>Microbacteriaceae</taxon>
        <taxon>Microbacterium</taxon>
    </lineage>
</organism>
<proteinExistence type="predicted"/>
<evidence type="ECO:0000313" key="1">
    <source>
        <dbReference type="EMBL" id="GAA5095675.1"/>
    </source>
</evidence>
<evidence type="ECO:0008006" key="3">
    <source>
        <dbReference type="Google" id="ProtNLM"/>
    </source>
</evidence>
<name>A0ABP9MKU2_9MICO</name>
<gene>
    <name evidence="1" type="ORF">GCM10025760_28280</name>
</gene>